<keyword evidence="2 5" id="KW-0812">Transmembrane</keyword>
<proteinExistence type="predicted"/>
<accession>A0A096BPG0</accession>
<gene>
    <name evidence="7" type="ORF">HMPREF0647_06290</name>
</gene>
<dbReference type="SMART" id="SM00327">
    <property type="entry name" value="VWA"/>
    <property type="match status" value="1"/>
</dbReference>
<dbReference type="EMBL" id="JRNQ01000034">
    <property type="protein sequence ID" value="KGF44552.1"/>
    <property type="molecule type" value="Genomic_DNA"/>
</dbReference>
<dbReference type="AlphaFoldDB" id="A0A096BPG0"/>
<evidence type="ECO:0000256" key="5">
    <source>
        <dbReference type="SAM" id="Phobius"/>
    </source>
</evidence>
<dbReference type="PANTHER" id="PTHR22550">
    <property type="entry name" value="SPORE GERMINATION PROTEIN"/>
    <property type="match status" value="1"/>
</dbReference>
<dbReference type="RefSeq" id="WP_036867152.1">
    <property type="nucleotide sequence ID" value="NZ_JRNQ01000034.1"/>
</dbReference>
<dbReference type="InterPro" id="IPR036465">
    <property type="entry name" value="vWFA_dom_sf"/>
</dbReference>
<sequence length="340" mass="37792">MFRFESPIYLWLLLLIPLLAMFYYASFLQAKKRLKRFGDIELVKQLAPTLSNKKRLIKFILMQCILTLIILILARPQIGNRISTTKHSFGIETVIALDISNSMLAQDVVPSRLDKSKLLIEDLFRIFDNDKVGLIVFAGDAFVQLPITSDFISAKMFLDNINPSLIGTQGTDIGQAINLAMHSFSPTSKSGKAIVVITDGEDNEGRAEEMASKAQKAGIQVYILGVGSTSGAEIPLENGEMLKDNSGNVVRTHLNENMCKKIAAAGKGVYIHVDNSNDAQNILKGELSKLQKGEINNVIYSDFDEQFQALAIIVIILMMVEVCILERKNVKQKKEVKNEK</sequence>
<evidence type="ECO:0000256" key="2">
    <source>
        <dbReference type="ARBA" id="ARBA00022692"/>
    </source>
</evidence>
<comment type="caution">
    <text evidence="7">The sequence shown here is derived from an EMBL/GenBank/DDBJ whole genome shotgun (WGS) entry which is preliminary data.</text>
</comment>
<dbReference type="PANTHER" id="PTHR22550:SF5">
    <property type="entry name" value="LEUCINE ZIPPER PROTEIN 4"/>
    <property type="match status" value="1"/>
</dbReference>
<dbReference type="InterPro" id="IPR002035">
    <property type="entry name" value="VWF_A"/>
</dbReference>
<dbReference type="InterPro" id="IPR050768">
    <property type="entry name" value="UPF0353/GerABKA_families"/>
</dbReference>
<feature type="transmembrane region" description="Helical" evidence="5">
    <location>
        <begin position="56"/>
        <end position="74"/>
    </location>
</feature>
<protein>
    <submittedName>
        <fullName evidence="7">Membrane protein</fullName>
    </submittedName>
</protein>
<name>A0A096BPG0_9BACT</name>
<feature type="domain" description="VWFA" evidence="6">
    <location>
        <begin position="92"/>
        <end position="290"/>
    </location>
</feature>
<reference evidence="7 8" key="1">
    <citation type="submission" date="2014-07" db="EMBL/GenBank/DDBJ databases">
        <authorList>
            <person name="McCorrison J."/>
            <person name="Sanka R."/>
            <person name="Torralba M."/>
            <person name="Gillis M."/>
            <person name="Haft D.H."/>
            <person name="Methe B."/>
            <person name="Sutton G."/>
            <person name="Nelson K.E."/>
        </authorList>
    </citation>
    <scope>NUCLEOTIDE SEQUENCE [LARGE SCALE GENOMIC DNA]</scope>
    <source>
        <strain evidence="7 8">DNF00320</strain>
    </source>
</reference>
<keyword evidence="1" id="KW-1003">Cell membrane</keyword>
<keyword evidence="4 5" id="KW-0472">Membrane</keyword>
<evidence type="ECO:0000313" key="7">
    <source>
        <dbReference type="EMBL" id="KGF44552.1"/>
    </source>
</evidence>
<dbReference type="Gene3D" id="3.40.50.410">
    <property type="entry name" value="von Willebrand factor, type A domain"/>
    <property type="match status" value="1"/>
</dbReference>
<feature type="transmembrane region" description="Helical" evidence="5">
    <location>
        <begin position="6"/>
        <end position="26"/>
    </location>
</feature>
<keyword evidence="3 5" id="KW-1133">Transmembrane helix</keyword>
<evidence type="ECO:0000256" key="3">
    <source>
        <dbReference type="ARBA" id="ARBA00022989"/>
    </source>
</evidence>
<dbReference type="InterPro" id="IPR024163">
    <property type="entry name" value="Aerotolerance_reg_N"/>
</dbReference>
<evidence type="ECO:0000256" key="4">
    <source>
        <dbReference type="ARBA" id="ARBA00023136"/>
    </source>
</evidence>
<dbReference type="OrthoDB" id="6206554at2"/>
<evidence type="ECO:0000256" key="1">
    <source>
        <dbReference type="ARBA" id="ARBA00022475"/>
    </source>
</evidence>
<evidence type="ECO:0000313" key="8">
    <source>
        <dbReference type="Proteomes" id="UP000029525"/>
    </source>
</evidence>
<dbReference type="SUPFAM" id="SSF53300">
    <property type="entry name" value="vWA-like"/>
    <property type="match status" value="1"/>
</dbReference>
<dbReference type="PROSITE" id="PS50234">
    <property type="entry name" value="VWFA"/>
    <property type="match status" value="1"/>
</dbReference>
<feature type="transmembrane region" description="Helical" evidence="5">
    <location>
        <begin position="307"/>
        <end position="325"/>
    </location>
</feature>
<evidence type="ECO:0000259" key="6">
    <source>
        <dbReference type="PROSITE" id="PS50234"/>
    </source>
</evidence>
<dbReference type="Proteomes" id="UP000029525">
    <property type="component" value="Unassembled WGS sequence"/>
</dbReference>
<dbReference type="Pfam" id="PF00092">
    <property type="entry name" value="VWA"/>
    <property type="match status" value="1"/>
</dbReference>
<organism evidence="7 8">
    <name type="scientific">Prevotella bivia DNF00320</name>
    <dbReference type="NCBI Taxonomy" id="1401068"/>
    <lineage>
        <taxon>Bacteria</taxon>
        <taxon>Pseudomonadati</taxon>
        <taxon>Bacteroidota</taxon>
        <taxon>Bacteroidia</taxon>
        <taxon>Bacteroidales</taxon>
        <taxon>Prevotellaceae</taxon>
        <taxon>Prevotella</taxon>
    </lineage>
</organism>
<dbReference type="Pfam" id="PF07584">
    <property type="entry name" value="BatA"/>
    <property type="match status" value="1"/>
</dbReference>